<proteinExistence type="predicted"/>
<evidence type="ECO:0000256" key="1">
    <source>
        <dbReference type="SAM" id="MobiDB-lite"/>
    </source>
</evidence>
<dbReference type="RefSeq" id="WP_149400544.1">
    <property type="nucleotide sequence ID" value="NZ_BIXY01000011.1"/>
</dbReference>
<protein>
    <submittedName>
        <fullName evidence="2">Uncharacterized protein</fullName>
    </submittedName>
</protein>
<evidence type="ECO:0000313" key="2">
    <source>
        <dbReference type="EMBL" id="GCF07526.1"/>
    </source>
</evidence>
<reference evidence="2 3" key="1">
    <citation type="submission" date="2019-01" db="EMBL/GenBank/DDBJ databases">
        <title>Draft genome sequence of Dictyobacter sp. Uno17.</title>
        <authorList>
            <person name="Wang C.M."/>
            <person name="Zheng Y."/>
            <person name="Sakai Y."/>
            <person name="Abe K."/>
            <person name="Yokota A."/>
            <person name="Yabe S."/>
        </authorList>
    </citation>
    <scope>NUCLEOTIDE SEQUENCE [LARGE SCALE GENOMIC DNA]</scope>
    <source>
        <strain evidence="2 3">Uno17</strain>
    </source>
</reference>
<dbReference type="Proteomes" id="UP000322530">
    <property type="component" value="Unassembled WGS sequence"/>
</dbReference>
<name>A0A5A5T8N1_9CHLR</name>
<evidence type="ECO:0000313" key="3">
    <source>
        <dbReference type="Proteomes" id="UP000322530"/>
    </source>
</evidence>
<sequence length="296" mass="33497">MDPLSTGPSWTYSSGFNAAIDFCIWILEIDGIHIPPFDLHPEGNGSLRAKGLDTNNWRAWFARVVTSQDQRQSPATLWMSGSEMREALEKLWEAYLLLSDQRGSWDEKIGMKQNTVWPNLWNDLKPYHTSLDALTIHLVNYSKEMVEVFPPTSVVLSIVNGDISTESFTAYTLDAARKLASQFPSHRPKSINTAGQEVSQNQERMNSPRLSVQNQEAVFKEFRSLQPGDTKKCKISRFLDPFVILDIDGMEMAAIPEGIEHQPDKELEVGQEVEIRVLPRSTQDQIAMAFKIIEGN</sequence>
<gene>
    <name evidence="2" type="ORF">KDI_10900</name>
</gene>
<dbReference type="AlphaFoldDB" id="A0A5A5T8N1"/>
<dbReference type="OrthoDB" id="3078822at2"/>
<keyword evidence="3" id="KW-1185">Reference proteome</keyword>
<feature type="region of interest" description="Disordered" evidence="1">
    <location>
        <begin position="184"/>
        <end position="210"/>
    </location>
</feature>
<comment type="caution">
    <text evidence="2">The sequence shown here is derived from an EMBL/GenBank/DDBJ whole genome shotgun (WGS) entry which is preliminary data.</text>
</comment>
<organism evidence="2 3">
    <name type="scientific">Dictyobacter arantiisoli</name>
    <dbReference type="NCBI Taxonomy" id="2014874"/>
    <lineage>
        <taxon>Bacteria</taxon>
        <taxon>Bacillati</taxon>
        <taxon>Chloroflexota</taxon>
        <taxon>Ktedonobacteria</taxon>
        <taxon>Ktedonobacterales</taxon>
        <taxon>Dictyobacteraceae</taxon>
        <taxon>Dictyobacter</taxon>
    </lineage>
</organism>
<feature type="compositionally biased region" description="Polar residues" evidence="1">
    <location>
        <begin position="190"/>
        <end position="210"/>
    </location>
</feature>
<accession>A0A5A5T8N1</accession>
<dbReference type="EMBL" id="BIXY01000011">
    <property type="protein sequence ID" value="GCF07526.1"/>
    <property type="molecule type" value="Genomic_DNA"/>
</dbReference>